<accession>A0ABP1S8B3</accession>
<keyword evidence="1" id="KW-1133">Transmembrane helix</keyword>
<evidence type="ECO:0000313" key="2">
    <source>
        <dbReference type="EMBL" id="CAL8146126.1"/>
    </source>
</evidence>
<protein>
    <submittedName>
        <fullName evidence="2">Uncharacterized protein</fullName>
    </submittedName>
</protein>
<evidence type="ECO:0000313" key="3">
    <source>
        <dbReference type="Proteomes" id="UP001642540"/>
    </source>
</evidence>
<gene>
    <name evidence="2" type="ORF">ODALV1_LOCUS30712</name>
</gene>
<reference evidence="2 3" key="1">
    <citation type="submission" date="2024-08" db="EMBL/GenBank/DDBJ databases">
        <authorList>
            <person name="Cucini C."/>
            <person name="Frati F."/>
        </authorList>
    </citation>
    <scope>NUCLEOTIDE SEQUENCE [LARGE SCALE GENOMIC DNA]</scope>
</reference>
<name>A0ABP1S8B3_9HEXA</name>
<evidence type="ECO:0000256" key="1">
    <source>
        <dbReference type="SAM" id="Phobius"/>
    </source>
</evidence>
<feature type="transmembrane region" description="Helical" evidence="1">
    <location>
        <begin position="657"/>
        <end position="677"/>
    </location>
</feature>
<dbReference type="EMBL" id="CAXLJM020000164">
    <property type="protein sequence ID" value="CAL8146126.1"/>
    <property type="molecule type" value="Genomic_DNA"/>
</dbReference>
<keyword evidence="1" id="KW-0472">Membrane</keyword>
<keyword evidence="1" id="KW-0812">Transmembrane</keyword>
<keyword evidence="3" id="KW-1185">Reference proteome</keyword>
<dbReference type="Proteomes" id="UP001642540">
    <property type="component" value="Unassembled WGS sequence"/>
</dbReference>
<sequence>MLTFVSERLNYLELAYHPKNKSALEENSYLLEPLEFPIIHTKYRYVQTTSSNGFLCGTKKMYPLPRQHLHSYGTPSHKKLCFAIALIEPKDCANWGYSFDEKNPPDHDTLLPSSIFYLMGNFRNPTTTAVLLKTGMYFIQVSHSNRFLPHTGIYYNISIPAIEIIDSIWRSQSRGVFNFPTKLIFVLQQLPNTKFTNVRKVHLSTCVDYIGRYKNVLKKCGPSYNETCLAVAGYLVGQPQLTTEINVTTTNNIRKYFQNECCFSIFYVGKSKYDTSKLAYLTRFMSGKFNIEPIIMQIILSNATLINVRNILITTFSYLPEMQSRVETHPVGRVSLSLHKNELHFITCSSVASKGTFLSLFGYISAFDKYSWLVIWTCTIISMIVWRIAGKLSNVEGLGALFVYMILLGQSSKHVNKVKWLTGAWILTSIVISHSYQGENIERLTAPLSPKMIDEFPELLKTNGTIYSATSLKESRLRPFLNRLVNQHTVGIFEGFYKFTIFGKAFLRKQLHIPFILAHKKMLQVLYSPRNKTEAMNLLKAGFYLNRLATCKPVAYVGPLKMVEMFKRQLLESGIPRKKIAISKTPYVDIYDIWHFLHIPWDVDWFQNRILLLVQSGISLLWMRWELRISTWNETVQNERNVLSVVRPISMDDNVAVVFYIHSGFLCLSILISLIELRYKHIRFWRTHTKVQAISDEDEGEGTGCCFRFPKLL</sequence>
<comment type="caution">
    <text evidence="2">The sequence shown here is derived from an EMBL/GenBank/DDBJ whole genome shotgun (WGS) entry which is preliminary data.</text>
</comment>
<proteinExistence type="predicted"/>
<organism evidence="2 3">
    <name type="scientific">Orchesella dallaii</name>
    <dbReference type="NCBI Taxonomy" id="48710"/>
    <lineage>
        <taxon>Eukaryota</taxon>
        <taxon>Metazoa</taxon>
        <taxon>Ecdysozoa</taxon>
        <taxon>Arthropoda</taxon>
        <taxon>Hexapoda</taxon>
        <taxon>Collembola</taxon>
        <taxon>Entomobryomorpha</taxon>
        <taxon>Entomobryoidea</taxon>
        <taxon>Orchesellidae</taxon>
        <taxon>Orchesellinae</taxon>
        <taxon>Orchesella</taxon>
    </lineage>
</organism>